<protein>
    <submittedName>
        <fullName evidence="9">Neurogenic locus notch-like protein</fullName>
    </submittedName>
</protein>
<feature type="domain" description="ShKT" evidence="8">
    <location>
        <begin position="80"/>
        <end position="119"/>
    </location>
</feature>
<dbReference type="PROSITE" id="PS51670">
    <property type="entry name" value="SHKT"/>
    <property type="match status" value="1"/>
</dbReference>
<evidence type="ECO:0000259" key="7">
    <source>
        <dbReference type="PROSITE" id="PS50026"/>
    </source>
</evidence>
<dbReference type="InterPro" id="IPR000742">
    <property type="entry name" value="EGF"/>
</dbReference>
<keyword evidence="2 6" id="KW-0732">Signal</keyword>
<proteinExistence type="predicted"/>
<reference evidence="9 10" key="1">
    <citation type="journal article" date="2018" name="Sci. Rep.">
        <title>Genomic signatures of local adaptation to the degree of environmental predictability in rotifers.</title>
        <authorList>
            <person name="Franch-Gras L."/>
            <person name="Hahn C."/>
            <person name="Garcia-Roger E.M."/>
            <person name="Carmona M.J."/>
            <person name="Serra M."/>
            <person name="Gomez A."/>
        </authorList>
    </citation>
    <scope>NUCLEOTIDE SEQUENCE [LARGE SCALE GENOMIC DNA]</scope>
    <source>
        <strain evidence="9">HYR1</strain>
    </source>
</reference>
<name>A0A3M7SH80_BRAPC</name>
<gene>
    <name evidence="9" type="ORF">BpHYR1_032367</name>
</gene>
<dbReference type="Gene3D" id="2.10.25.10">
    <property type="entry name" value="Laminin"/>
    <property type="match status" value="1"/>
</dbReference>
<keyword evidence="1 5" id="KW-0245">EGF-like domain</keyword>
<evidence type="ECO:0000256" key="2">
    <source>
        <dbReference type="ARBA" id="ARBA00022729"/>
    </source>
</evidence>
<comment type="caution">
    <text evidence="9">The sequence shown here is derived from an EMBL/GenBank/DDBJ whole genome shotgun (WGS) entry which is preliminary data.</text>
</comment>
<dbReference type="PANTHER" id="PTHR24049:SF22">
    <property type="entry name" value="DROSOPHILA CRUMBS HOMOLOG"/>
    <property type="match status" value="1"/>
</dbReference>
<dbReference type="InterPro" id="IPR051022">
    <property type="entry name" value="Notch_Cell-Fate_Det"/>
</dbReference>
<dbReference type="PROSITE" id="PS01186">
    <property type="entry name" value="EGF_2"/>
    <property type="match status" value="1"/>
</dbReference>
<dbReference type="PROSITE" id="PS50026">
    <property type="entry name" value="EGF_3"/>
    <property type="match status" value="1"/>
</dbReference>
<feature type="domain" description="EGF-like" evidence="7">
    <location>
        <begin position="165"/>
        <end position="204"/>
    </location>
</feature>
<dbReference type="GO" id="GO:0032991">
    <property type="term" value="C:protein-containing complex"/>
    <property type="evidence" value="ECO:0007669"/>
    <property type="project" value="TreeGrafter"/>
</dbReference>
<keyword evidence="10" id="KW-1185">Reference proteome</keyword>
<evidence type="ECO:0000313" key="10">
    <source>
        <dbReference type="Proteomes" id="UP000276133"/>
    </source>
</evidence>
<organism evidence="9 10">
    <name type="scientific">Brachionus plicatilis</name>
    <name type="common">Marine rotifer</name>
    <name type="synonym">Brachionus muelleri</name>
    <dbReference type="NCBI Taxonomy" id="10195"/>
    <lineage>
        <taxon>Eukaryota</taxon>
        <taxon>Metazoa</taxon>
        <taxon>Spiralia</taxon>
        <taxon>Gnathifera</taxon>
        <taxon>Rotifera</taxon>
        <taxon>Eurotatoria</taxon>
        <taxon>Monogononta</taxon>
        <taxon>Pseudotrocha</taxon>
        <taxon>Ploima</taxon>
        <taxon>Brachionidae</taxon>
        <taxon>Brachionus</taxon>
    </lineage>
</organism>
<feature type="chain" id="PRO_5018090446" evidence="6">
    <location>
        <begin position="24"/>
        <end position="249"/>
    </location>
</feature>
<evidence type="ECO:0000256" key="6">
    <source>
        <dbReference type="SAM" id="SignalP"/>
    </source>
</evidence>
<dbReference type="SMART" id="SM00181">
    <property type="entry name" value="EGF"/>
    <property type="match status" value="3"/>
</dbReference>
<dbReference type="InterPro" id="IPR003582">
    <property type="entry name" value="ShKT_dom"/>
</dbReference>
<dbReference type="GO" id="GO:0007157">
    <property type="term" value="P:heterophilic cell-cell adhesion via plasma membrane cell adhesion molecules"/>
    <property type="evidence" value="ECO:0007669"/>
    <property type="project" value="TreeGrafter"/>
</dbReference>
<dbReference type="PANTHER" id="PTHR24049">
    <property type="entry name" value="CRUMBS FAMILY MEMBER"/>
    <property type="match status" value="1"/>
</dbReference>
<feature type="signal peptide" evidence="6">
    <location>
        <begin position="1"/>
        <end position="23"/>
    </location>
</feature>
<keyword evidence="3" id="KW-0677">Repeat</keyword>
<comment type="caution">
    <text evidence="5">Lacks conserved residue(s) required for the propagation of feature annotation.</text>
</comment>
<dbReference type="Pfam" id="PF01549">
    <property type="entry name" value="ShK"/>
    <property type="match status" value="1"/>
</dbReference>
<evidence type="ECO:0000256" key="5">
    <source>
        <dbReference type="PROSITE-ProRule" id="PRU00076"/>
    </source>
</evidence>
<accession>A0A3M7SH80</accession>
<feature type="disulfide bond" evidence="5">
    <location>
        <begin position="194"/>
        <end position="203"/>
    </location>
</feature>
<dbReference type="Pfam" id="PF00008">
    <property type="entry name" value="EGF"/>
    <property type="match status" value="1"/>
</dbReference>
<dbReference type="OrthoDB" id="88467at2759"/>
<dbReference type="Gene3D" id="1.10.10.1940">
    <property type="match status" value="1"/>
</dbReference>
<evidence type="ECO:0000256" key="3">
    <source>
        <dbReference type="ARBA" id="ARBA00022737"/>
    </source>
</evidence>
<dbReference type="STRING" id="10195.A0A3M7SH80"/>
<evidence type="ECO:0000256" key="4">
    <source>
        <dbReference type="ARBA" id="ARBA00023157"/>
    </source>
</evidence>
<dbReference type="EMBL" id="REGN01001396">
    <property type="protein sequence ID" value="RNA34930.1"/>
    <property type="molecule type" value="Genomic_DNA"/>
</dbReference>
<sequence length="249" mass="26809">MFKIKDIILSFILIWCHIKTSLAFSECSGSNVANPNISGVNDCPSWLAYLQSTGTNIENWCTTTGSTKCCLTCKNILESCVDRAYTPDCQQKLQQGLCQNQLADQNTVQVYCRKTCGFCSLSAALSCGFLTQTCGQGACLPVTYFSTNTIRCSCPSNFAGAYCQRSNPCLSFPCSNGGTCSASNDADVPYTCACSLGYSGANCQNFQALGCNSSPCLNQGLCNALANGGYQCICLREQKSLKILFRNKE</sequence>
<dbReference type="SUPFAM" id="SSF57196">
    <property type="entry name" value="EGF/Laminin"/>
    <property type="match status" value="1"/>
</dbReference>
<evidence type="ECO:0000259" key="8">
    <source>
        <dbReference type="PROSITE" id="PS51670"/>
    </source>
</evidence>
<dbReference type="Proteomes" id="UP000276133">
    <property type="component" value="Unassembled WGS sequence"/>
</dbReference>
<evidence type="ECO:0000256" key="1">
    <source>
        <dbReference type="ARBA" id="ARBA00022536"/>
    </source>
</evidence>
<dbReference type="AlphaFoldDB" id="A0A3M7SH80"/>
<dbReference type="PROSITE" id="PS00022">
    <property type="entry name" value="EGF_1"/>
    <property type="match status" value="2"/>
</dbReference>
<dbReference type="GO" id="GO:0045197">
    <property type="term" value="P:establishment or maintenance of epithelial cell apical/basal polarity"/>
    <property type="evidence" value="ECO:0007669"/>
    <property type="project" value="TreeGrafter"/>
</dbReference>
<dbReference type="GO" id="GO:0005886">
    <property type="term" value="C:plasma membrane"/>
    <property type="evidence" value="ECO:0007669"/>
    <property type="project" value="TreeGrafter"/>
</dbReference>
<keyword evidence="4 5" id="KW-1015">Disulfide bond</keyword>
<evidence type="ECO:0000313" key="9">
    <source>
        <dbReference type="EMBL" id="RNA34930.1"/>
    </source>
</evidence>